<organism evidence="2 3">
    <name type="scientific">Nematocida parisii (strain ERTm3)</name>
    <name type="common">Nematode killer fungus</name>
    <dbReference type="NCBI Taxonomy" id="935791"/>
    <lineage>
        <taxon>Eukaryota</taxon>
        <taxon>Fungi</taxon>
        <taxon>Fungi incertae sedis</taxon>
        <taxon>Microsporidia</taxon>
        <taxon>Nematocida</taxon>
    </lineage>
</organism>
<keyword evidence="3" id="KW-1185">Reference proteome</keyword>
<dbReference type="InParanoid" id="I3EGC8"/>
<reference evidence="2" key="1">
    <citation type="submission" date="2011-01" db="EMBL/GenBank/DDBJ databases">
        <title>The Genome Sequence of Nematocida parisii strain ERTm3.</title>
        <authorList>
            <consortium name="The Broad Institute Genome Sequencing Platform"/>
            <consortium name="The Broad Institute Genome Sequencing Center for Infectious Disease"/>
            <person name="Cuomo C."/>
            <person name="Troemel E."/>
            <person name="Young S.K."/>
            <person name="Zeng Q."/>
            <person name="Gargeya S."/>
            <person name="Fitzgerald M."/>
            <person name="Haas B."/>
            <person name="Abouelleil A."/>
            <person name="Alvarado L."/>
            <person name="Arachchi H.M."/>
            <person name="Berlin A."/>
            <person name="Chapman S.B."/>
            <person name="Gearin G."/>
            <person name="Goldberg J."/>
            <person name="Griggs A."/>
            <person name="Gujja S."/>
            <person name="Hansen M."/>
            <person name="Heiman D."/>
            <person name="Howarth C."/>
            <person name="Larimer J."/>
            <person name="Lui A."/>
            <person name="MacDonald P.J.P."/>
            <person name="McCowen C."/>
            <person name="Montmayeur A."/>
            <person name="Murphy C."/>
            <person name="Neiman D."/>
            <person name="Pearson M."/>
            <person name="Priest M."/>
            <person name="Roberts A."/>
            <person name="Saif S."/>
            <person name="Shea T."/>
            <person name="Sisk P."/>
            <person name="Stolte C."/>
            <person name="Sykes S."/>
            <person name="Wortman J."/>
            <person name="Nusbaum C."/>
            <person name="Birren B."/>
        </authorList>
    </citation>
    <scope>NUCLEOTIDE SEQUENCE</scope>
    <source>
        <strain evidence="2">ERTm3</strain>
    </source>
</reference>
<evidence type="ECO:0000313" key="2">
    <source>
        <dbReference type="EMBL" id="EIJ88275.1"/>
    </source>
</evidence>
<sequence length="947" mass="108303">MLHEEEDTLTRTAIRLKELTHQGNKEVKEIIDRMNRNIQQDMNITIEYVLNTINELFQCDTLHSNEKYAVLDVFHQLLEEFLNKGIKPDLQRIPGSLGKMKFLKNEKNVERAVVVYLKVIMLMLQVVDTPDHRISIFKVFCTLFMSKSFITSTKCGYLIPGMFREFLGKYPGFIHSLLDNQDKLIMCPALLEVVLLSSQRITKVLSRLVVLDCIRRNTNQLVLMMHGKGFYEPFYFQTYMERETGPVSEIFPIFCKESFLEYLFLDVGTRITSKCTVGSVIEKVSEESTLPLIRLLKDPGRKSECAYCGVSRDLEVHASNKQRVEVELEEFNKTGEVDGLVELMRVIGYRESPALSACRLLRSHTDTNLQMLGKCLGREGADAFLDVFCSSFDFSEYDLVTALRVFLLSFTLPGEGQKINRIISAFSKKYSEDQKQDSETVISIAMAVIYINTSIHNVNTVKKISLEEFTRIIMKTCKDVDVEYIETLYGQIKQRKLEVPKSNYVSSEQIEFSEQQCESDVHLHTVMAPSERYKYCSNCTLAVYNYMINTYSISKTVTHRGTPQEIKAYIKVCARLGMSDTVVSALRMVRDPYLLIKIIGDLKYLLCKLWPEFIDAIERLSLHRDDSGNAPRFFRNIFTFGKEPKKDKKDIFPDLMIPEIMEEIRNIPDNAVVEMAATLQKKLEDGKTKSLCKLAYITLTNTSERISTVSQLFETLISTGGIPVQEMVTVCESAHFSTLLHVLAGFQYKPSKHITTAVISLLQYIISVLSNKSLSIVEMNSVKEWMRALITSEAFKLKNTEVVSSIWSTVEEVSLQLDTAGFDGFEIFIKMKESLTVSAQNQIIINTVMYYKNINRVLLCLDIISKDTELKNTFISMISTVIHKDRYGCISIMESCEHVIESIPDVQERIESIIFNEVKEAGAQSTSYLKRLVDKMSIKSNEQIVDL</sequence>
<feature type="domain" description="SEC7" evidence="1">
    <location>
        <begin position="337"/>
        <end position="495"/>
    </location>
</feature>
<dbReference type="GO" id="GO:0005085">
    <property type="term" value="F:guanyl-nucleotide exchange factor activity"/>
    <property type="evidence" value="ECO:0007669"/>
    <property type="project" value="InterPro"/>
</dbReference>
<proteinExistence type="predicted"/>
<dbReference type="InterPro" id="IPR000904">
    <property type="entry name" value="Sec7_dom"/>
</dbReference>
<dbReference type="AlphaFoldDB" id="I3EGC8"/>
<dbReference type="GO" id="GO:0032012">
    <property type="term" value="P:regulation of ARF protein signal transduction"/>
    <property type="evidence" value="ECO:0007669"/>
    <property type="project" value="InterPro"/>
</dbReference>
<name>I3EGC8_NEMP3</name>
<dbReference type="STRING" id="935791.I3EGC8"/>
<accession>I3EGC8</accession>
<dbReference type="HOGENOM" id="CLU_309957_0_0_1"/>
<evidence type="ECO:0000259" key="1">
    <source>
        <dbReference type="PROSITE" id="PS50190"/>
    </source>
</evidence>
<dbReference type="EMBL" id="GL870879">
    <property type="protein sequence ID" value="EIJ88275.1"/>
    <property type="molecule type" value="Genomic_DNA"/>
</dbReference>
<dbReference type="SMART" id="SM00222">
    <property type="entry name" value="Sec7"/>
    <property type="match status" value="1"/>
</dbReference>
<dbReference type="InterPro" id="IPR035999">
    <property type="entry name" value="Sec7_dom_sf"/>
</dbReference>
<dbReference type="PANTHER" id="PTHR10663">
    <property type="entry name" value="GUANYL-NUCLEOTIDE EXCHANGE FACTOR"/>
    <property type="match status" value="1"/>
</dbReference>
<dbReference type="Gene3D" id="1.10.1000.11">
    <property type="entry name" value="Arf Nucleotide-binding Site Opener,domain 2"/>
    <property type="match status" value="1"/>
</dbReference>
<dbReference type="SUPFAM" id="SSF48425">
    <property type="entry name" value="Sec7 domain"/>
    <property type="match status" value="1"/>
</dbReference>
<dbReference type="Proteomes" id="UP000002872">
    <property type="component" value="Unassembled WGS sequence"/>
</dbReference>
<dbReference type="VEuPathDB" id="MicrosporidiaDB:NEQG_01719"/>
<dbReference type="Pfam" id="PF01369">
    <property type="entry name" value="Sec7"/>
    <property type="match status" value="1"/>
</dbReference>
<dbReference type="OrthoDB" id="10258608at2759"/>
<protein>
    <recommendedName>
        <fullName evidence="1">SEC7 domain-containing protein</fullName>
    </recommendedName>
</protein>
<dbReference type="InterPro" id="IPR023394">
    <property type="entry name" value="Sec7_C_sf"/>
</dbReference>
<dbReference type="PROSITE" id="PS50190">
    <property type="entry name" value="SEC7"/>
    <property type="match status" value="1"/>
</dbReference>
<gene>
    <name evidence="2" type="ORF">NEQG_01719</name>
</gene>
<evidence type="ECO:0000313" key="3">
    <source>
        <dbReference type="Proteomes" id="UP000002872"/>
    </source>
</evidence>
<dbReference type="OMA" id="MAVIYIN"/>